<comment type="subcellular location">
    <subcellularLocation>
        <location evidence="1">Membrane</location>
        <topology evidence="1">Multi-pass membrane protein</topology>
    </subcellularLocation>
</comment>
<dbReference type="OrthoDB" id="8904098at2759"/>
<evidence type="ECO:0000256" key="3">
    <source>
        <dbReference type="ARBA" id="ARBA00022692"/>
    </source>
</evidence>
<feature type="transmembrane region" description="Helical" evidence="6">
    <location>
        <begin position="386"/>
        <end position="406"/>
    </location>
</feature>
<reference evidence="10" key="2">
    <citation type="journal article" date="2009" name="Science">
        <title>The B73 maize genome: complexity, diversity, and dynamics.</title>
        <authorList>
            <person name="Schnable P.S."/>
            <person name="Ware D."/>
            <person name="Fulton R.S."/>
            <person name="Stein J.C."/>
            <person name="Wei F."/>
            <person name="Pasternak S."/>
            <person name="Liang C."/>
            <person name="Zhang J."/>
            <person name="Fulton L."/>
            <person name="Graves T.A."/>
            <person name="Minx P."/>
            <person name="Reily A.D."/>
            <person name="Courtney L."/>
            <person name="Kruchowski S.S."/>
            <person name="Tomlinson C."/>
            <person name="Strong C."/>
            <person name="Delehaunty K."/>
            <person name="Fronick C."/>
            <person name="Courtney B."/>
            <person name="Rock S.M."/>
            <person name="Belter E."/>
            <person name="Du F."/>
            <person name="Kim K."/>
            <person name="Abbott R.M."/>
            <person name="Cotton M."/>
            <person name="Levy A."/>
            <person name="Marchetto P."/>
            <person name="Ochoa K."/>
            <person name="Jackson S.M."/>
            <person name="Gillam B."/>
            <person name="Chen W."/>
            <person name="Yan L."/>
            <person name="Higginbotham J."/>
            <person name="Cardenas M."/>
            <person name="Waligorski J."/>
            <person name="Applebaum E."/>
            <person name="Phelps L."/>
            <person name="Falcone J."/>
            <person name="Kanchi K."/>
            <person name="Thane T."/>
            <person name="Scimone A."/>
            <person name="Thane N."/>
            <person name="Henke J."/>
            <person name="Wang T."/>
            <person name="Ruppert J."/>
            <person name="Shah N."/>
            <person name="Rotter K."/>
            <person name="Hodges J."/>
            <person name="Ingenthron E."/>
            <person name="Cordes M."/>
            <person name="Kohlberg S."/>
            <person name="Sgro J."/>
            <person name="Delgado B."/>
            <person name="Mead K."/>
            <person name="Chinwalla A."/>
            <person name="Leonard S."/>
            <person name="Crouse K."/>
            <person name="Collura K."/>
            <person name="Kudrna D."/>
            <person name="Currie J."/>
            <person name="He R."/>
            <person name="Angelova A."/>
            <person name="Rajasekar S."/>
            <person name="Mueller T."/>
            <person name="Lomeli R."/>
            <person name="Scara G."/>
            <person name="Ko A."/>
            <person name="Delaney K."/>
            <person name="Wissotski M."/>
            <person name="Lopez G."/>
            <person name="Campos D."/>
            <person name="Braidotti M."/>
            <person name="Ashley E."/>
            <person name="Golser W."/>
            <person name="Kim H."/>
            <person name="Lee S."/>
            <person name="Lin J."/>
            <person name="Dujmic Z."/>
            <person name="Kim W."/>
            <person name="Talag J."/>
            <person name="Zuccolo A."/>
            <person name="Fan C."/>
            <person name="Sebastian A."/>
            <person name="Kramer M."/>
            <person name="Spiegel L."/>
            <person name="Nascimento L."/>
            <person name="Zutavern T."/>
            <person name="Miller B."/>
            <person name="Ambroise C."/>
            <person name="Muller S."/>
            <person name="Spooner W."/>
            <person name="Narechania A."/>
            <person name="Ren L."/>
            <person name="Wei S."/>
            <person name="Kumari S."/>
            <person name="Faga B."/>
            <person name="Levy M.J."/>
            <person name="McMahan L."/>
            <person name="Van Buren P."/>
            <person name="Vaughn M.W."/>
            <person name="Ying K."/>
            <person name="Yeh C.-T."/>
            <person name="Emrich S.J."/>
            <person name="Jia Y."/>
            <person name="Kalyanaraman A."/>
            <person name="Hsia A.-P."/>
            <person name="Barbazuk W.B."/>
            <person name="Baucom R.S."/>
            <person name="Brutnell T.P."/>
            <person name="Carpita N.C."/>
            <person name="Chaparro C."/>
            <person name="Chia J.-M."/>
            <person name="Deragon J.-M."/>
            <person name="Estill J.C."/>
            <person name="Fu Y."/>
            <person name="Jeddeloh J.A."/>
            <person name="Han Y."/>
            <person name="Lee H."/>
            <person name="Li P."/>
            <person name="Lisch D.R."/>
            <person name="Liu S."/>
            <person name="Liu Z."/>
            <person name="Nagel D.H."/>
            <person name="McCann M.C."/>
            <person name="SanMiguel P."/>
            <person name="Myers A.M."/>
            <person name="Nettleton D."/>
            <person name="Nguyen J."/>
            <person name="Penning B.W."/>
            <person name="Ponnala L."/>
            <person name="Schneider K.L."/>
            <person name="Schwartz D.C."/>
            <person name="Sharma A."/>
            <person name="Soderlund C."/>
            <person name="Springer N.M."/>
            <person name="Sun Q."/>
            <person name="Wang H."/>
            <person name="Waterman M."/>
            <person name="Westerman R."/>
            <person name="Wolfgruber T.K."/>
            <person name="Yang L."/>
            <person name="Yu Y."/>
            <person name="Zhang L."/>
            <person name="Zhou S."/>
            <person name="Zhu Q."/>
            <person name="Bennetzen J.L."/>
            <person name="Dawe R.K."/>
            <person name="Jiang J."/>
            <person name="Jiang N."/>
            <person name="Presting G.G."/>
            <person name="Wessler S.R."/>
            <person name="Aluru S."/>
            <person name="Martienssen R.A."/>
            <person name="Clifton S.W."/>
            <person name="McCombie W.R."/>
            <person name="Wing R.A."/>
            <person name="Wilson R.K."/>
        </authorList>
    </citation>
    <scope>NUCLEOTIDE SEQUENCE [LARGE SCALE GENOMIC DNA]</scope>
    <source>
        <strain evidence="10">cv. B73</strain>
    </source>
</reference>
<evidence type="ECO:0000313" key="8">
    <source>
        <dbReference type="EMBL" id="AQK91821.1"/>
    </source>
</evidence>
<keyword evidence="3 6" id="KW-0812">Transmembrane</keyword>
<feature type="transmembrane region" description="Helical" evidence="6">
    <location>
        <begin position="548"/>
        <end position="569"/>
    </location>
</feature>
<protein>
    <submittedName>
        <fullName evidence="8">Protein NRT1/ PTR FAMILY 6.2</fullName>
    </submittedName>
</protein>
<evidence type="ECO:0000256" key="6">
    <source>
        <dbReference type="SAM" id="Phobius"/>
    </source>
</evidence>
<dbReference type="PROSITE" id="PS01022">
    <property type="entry name" value="PTR2_1"/>
    <property type="match status" value="1"/>
</dbReference>
<accession>C0PGF3</accession>
<dbReference type="Proteomes" id="UP000007305">
    <property type="component" value="Chromosome 8"/>
</dbReference>
<dbReference type="EnsemblPlants" id="Zm00001eb342280_T002">
    <property type="protein sequence ID" value="Zm00001eb342280_P002"/>
    <property type="gene ID" value="Zm00001eb342280"/>
</dbReference>
<feature type="transmembrane region" description="Helical" evidence="6">
    <location>
        <begin position="345"/>
        <end position="366"/>
    </location>
</feature>
<feature type="transmembrane region" description="Helical" evidence="6">
    <location>
        <begin position="427"/>
        <end position="446"/>
    </location>
</feature>
<dbReference type="Pfam" id="PF00854">
    <property type="entry name" value="PTR2"/>
    <property type="match status" value="1"/>
</dbReference>
<dbReference type="eggNOG" id="KOG1237">
    <property type="taxonomic scope" value="Eukaryota"/>
</dbReference>
<name>C0PGF3_MAIZE</name>
<dbReference type="SUPFAM" id="SSF103473">
    <property type="entry name" value="MFS general substrate transporter"/>
    <property type="match status" value="1"/>
</dbReference>
<organism evidence="7">
    <name type="scientific">Zea mays</name>
    <name type="common">Maize</name>
    <dbReference type="NCBI Taxonomy" id="4577"/>
    <lineage>
        <taxon>Eukaryota</taxon>
        <taxon>Viridiplantae</taxon>
        <taxon>Streptophyta</taxon>
        <taxon>Embryophyta</taxon>
        <taxon>Tracheophyta</taxon>
        <taxon>Spermatophyta</taxon>
        <taxon>Magnoliopsida</taxon>
        <taxon>Liliopsida</taxon>
        <taxon>Poales</taxon>
        <taxon>Poaceae</taxon>
        <taxon>PACMAD clade</taxon>
        <taxon>Panicoideae</taxon>
        <taxon>Andropogonodae</taxon>
        <taxon>Andropogoneae</taxon>
        <taxon>Tripsacinae</taxon>
        <taxon>Zea</taxon>
    </lineage>
</organism>
<feature type="transmembrane region" description="Helical" evidence="6">
    <location>
        <begin position="203"/>
        <end position="222"/>
    </location>
</feature>
<evidence type="ECO:0000313" key="10">
    <source>
        <dbReference type="Proteomes" id="UP000007305"/>
    </source>
</evidence>
<reference evidence="8" key="3">
    <citation type="submission" date="2015-12" db="EMBL/GenBank/DDBJ databases">
        <title>Update maize B73 reference genome by single molecule sequencing technologies.</title>
        <authorList>
            <consortium name="Maize Genome Sequencing Project"/>
            <person name="Ware D."/>
        </authorList>
    </citation>
    <scope>NUCLEOTIDE SEQUENCE</scope>
    <source>
        <tissue evidence="8">Seedling</tissue>
    </source>
</reference>
<dbReference type="EMBL" id="CM000784">
    <property type="protein sequence ID" value="AQK91821.1"/>
    <property type="molecule type" value="Genomic_DNA"/>
</dbReference>
<reference evidence="9" key="4">
    <citation type="submission" date="2019-07" db="EMBL/GenBank/DDBJ databases">
        <authorList>
            <person name="Seetharam A."/>
            <person name="Woodhouse M."/>
            <person name="Cannon E."/>
        </authorList>
    </citation>
    <scope>NUCLEOTIDE SEQUENCE [LARGE SCALE GENOMIC DNA]</scope>
    <source>
        <strain evidence="9">cv. B73</strain>
    </source>
</reference>
<dbReference type="RefSeq" id="NP_001169613.1">
    <property type="nucleotide sequence ID" value="NM_001176142.1"/>
</dbReference>
<evidence type="ECO:0000256" key="2">
    <source>
        <dbReference type="ARBA" id="ARBA00005982"/>
    </source>
</evidence>
<sequence length="591" mass="63839">MDGKKVQERAAWCVSDGGGNLVQDAVDYRGCRADKSSTGGWASAALAVGIELCERLSTMGIAVNLVTYLTATMHLPSAAAANVVTDFMGTSFLLCLLGGFLADSFLGRYLTIAIFAVVQAIGTGLLAVSTEVRQLRPPPCGPGAAGPCEQATGLQMGVLYVCLYLIALGTGGLKSSVSGFGTDQFDERDARERAAMGLFFDRFFFFVTFGTLLAVTVLVYVQDHVGRSCAYGICAGAMLVAVAVFLSGTRRYRYKRSSGSPIVHILQVLVAATRKRNIVMQPLTAAALYEDHPEHARIPHTAQFPCLDRAAVMAGDDDNEVGHDGRPTMNPWKLRSVSRVEEVKMVARLMPVWATTILFWTMYAQMITFSVEQATTMDRRMGGFEIPAASLTVFFVGAIMLTLAFYDRVFVPLCRSLMTGRQGFTNLEKIGIGLVLSTFGMAAAAICEKKRLAVAATSVAVGHGSLPISVFMLTPQFLLVGSGEAFIYTGQLDFFIMRSPKSMKTMSTGLFLTTLSLGFFLSSALVSLVKSCTRWLGDTINHSRLDYFYWLLAVLGVVNLVAYIVYAMWAAAPASSQAEQPQHAMAADEKC</sequence>
<dbReference type="Gene3D" id="1.20.1250.20">
    <property type="entry name" value="MFS general substrate transporter like domains"/>
    <property type="match status" value="1"/>
</dbReference>
<evidence type="ECO:0000256" key="5">
    <source>
        <dbReference type="ARBA" id="ARBA00023136"/>
    </source>
</evidence>
<dbReference type="InterPro" id="IPR018456">
    <property type="entry name" value="PTR2_symporter_CS"/>
</dbReference>
<evidence type="ECO:0000313" key="9">
    <source>
        <dbReference type="EnsemblPlants" id="Zm00001eb342280_P002"/>
    </source>
</evidence>
<dbReference type="PANTHER" id="PTHR11654">
    <property type="entry name" value="OLIGOPEPTIDE TRANSPORTER-RELATED"/>
    <property type="match status" value="1"/>
</dbReference>
<comment type="similarity">
    <text evidence="2">Belongs to the major facilitator superfamily. Proton-dependent oligopeptide transporter (POT/PTR) (TC 2.A.17) family.</text>
</comment>
<feature type="transmembrane region" description="Helical" evidence="6">
    <location>
        <begin position="228"/>
        <end position="246"/>
    </location>
</feature>
<keyword evidence="4 6" id="KW-1133">Transmembrane helix</keyword>
<dbReference type="GeneID" id="100383494"/>
<proteinExistence type="evidence at transcript level"/>
<dbReference type="EMBL" id="BT067372">
    <property type="protein sequence ID" value="ACN34269.1"/>
    <property type="molecule type" value="mRNA"/>
</dbReference>
<keyword evidence="10" id="KW-1185">Reference proteome</keyword>
<evidence type="ECO:0000256" key="1">
    <source>
        <dbReference type="ARBA" id="ARBA00004141"/>
    </source>
</evidence>
<evidence type="ECO:0000313" key="7">
    <source>
        <dbReference type="EMBL" id="ACN34269.1"/>
    </source>
</evidence>
<dbReference type="AlphaFoldDB" id="C0PGF3"/>
<dbReference type="GO" id="GO:0055085">
    <property type="term" value="P:transmembrane transport"/>
    <property type="evidence" value="ECO:0000318"/>
    <property type="project" value="GO_Central"/>
</dbReference>
<dbReference type="ExpressionAtlas" id="C0PGF3">
    <property type="expression patterns" value="baseline and differential"/>
</dbReference>
<feature type="transmembrane region" description="Helical" evidence="6">
    <location>
        <begin position="509"/>
        <end position="528"/>
    </location>
</feature>
<dbReference type="Gramene" id="Zm00001eb342280_T002">
    <property type="protein sequence ID" value="Zm00001eb342280_P002"/>
    <property type="gene ID" value="Zm00001eb342280"/>
</dbReference>
<feature type="transmembrane region" description="Helical" evidence="6">
    <location>
        <begin position="466"/>
        <end position="488"/>
    </location>
</feature>
<dbReference type="GO" id="GO:0016020">
    <property type="term" value="C:membrane"/>
    <property type="evidence" value="ECO:0000318"/>
    <property type="project" value="GO_Central"/>
</dbReference>
<reference evidence="7" key="1">
    <citation type="journal article" date="2009" name="PLoS Genet.">
        <title>Sequencing, mapping, and analysis of 27,455 maize full-length cDNAs.</title>
        <authorList>
            <person name="Soderlund C."/>
            <person name="Descour A."/>
            <person name="Kudrna D."/>
            <person name="Bomhoff M."/>
            <person name="Boyd L."/>
            <person name="Currie J."/>
            <person name="Angelova A."/>
            <person name="Collura K."/>
            <person name="Wissotski M."/>
            <person name="Ashley E."/>
            <person name="Morrow D."/>
            <person name="Fernandes J."/>
            <person name="Walbot V."/>
            <person name="Yu Y."/>
        </authorList>
    </citation>
    <scope>NUCLEOTIDE SEQUENCE</scope>
    <source>
        <strain evidence="7">B73</strain>
    </source>
</reference>
<dbReference type="PaxDb" id="4577-GRMZM2G476069_P01"/>
<dbReference type="InterPro" id="IPR036259">
    <property type="entry name" value="MFS_trans_sf"/>
</dbReference>
<feature type="transmembrane region" description="Helical" evidence="6">
    <location>
        <begin position="83"/>
        <end position="102"/>
    </location>
</feature>
<dbReference type="OMA" id="AMWYKPQ"/>
<evidence type="ECO:0000256" key="4">
    <source>
        <dbReference type="ARBA" id="ARBA00022989"/>
    </source>
</evidence>
<keyword evidence="5 6" id="KW-0472">Membrane</keyword>
<reference evidence="9" key="5">
    <citation type="submission" date="2021-05" db="UniProtKB">
        <authorList>
            <consortium name="EnsemblPlants"/>
        </authorList>
    </citation>
    <scope>IDENTIFICATION</scope>
    <source>
        <strain evidence="9">cv. B73</strain>
    </source>
</reference>
<gene>
    <name evidence="9" type="primary">LOC100383494</name>
    <name evidence="8" type="ORF">ZEAMMB73_Zm00001d009399</name>
</gene>
<dbReference type="GO" id="GO:0006857">
    <property type="term" value="P:oligopeptide transport"/>
    <property type="evidence" value="ECO:0007669"/>
    <property type="project" value="InterPro"/>
</dbReference>
<dbReference type="InterPro" id="IPR000109">
    <property type="entry name" value="POT_fam"/>
</dbReference>
<dbReference type="GO" id="GO:0022857">
    <property type="term" value="F:transmembrane transporter activity"/>
    <property type="evidence" value="ECO:0000318"/>
    <property type="project" value="GO_Central"/>
</dbReference>
<dbReference type="SMR" id="C0PGF3"/>
<feature type="transmembrane region" description="Helical" evidence="6">
    <location>
        <begin position="108"/>
        <end position="128"/>
    </location>
</feature>
<dbReference type="KEGG" id="zma:100383494"/>
<dbReference type="STRING" id="4577.C0PGF3"/>